<name>A0A914V602_9BILA</name>
<dbReference type="WBParaSite" id="PSAMB.scaffold15551size1545.g36574.t1">
    <property type="protein sequence ID" value="PSAMB.scaffold15551size1545.g36574.t1"/>
    <property type="gene ID" value="PSAMB.scaffold15551size1545.g36574"/>
</dbReference>
<feature type="region of interest" description="Disordered" evidence="1">
    <location>
        <begin position="153"/>
        <end position="240"/>
    </location>
</feature>
<keyword evidence="2" id="KW-1185">Reference proteome</keyword>
<reference evidence="3" key="1">
    <citation type="submission" date="2022-11" db="UniProtKB">
        <authorList>
            <consortium name="WormBaseParasite"/>
        </authorList>
    </citation>
    <scope>IDENTIFICATION</scope>
</reference>
<organism evidence="2 3">
    <name type="scientific">Plectus sambesii</name>
    <dbReference type="NCBI Taxonomy" id="2011161"/>
    <lineage>
        <taxon>Eukaryota</taxon>
        <taxon>Metazoa</taxon>
        <taxon>Ecdysozoa</taxon>
        <taxon>Nematoda</taxon>
        <taxon>Chromadorea</taxon>
        <taxon>Plectida</taxon>
        <taxon>Plectina</taxon>
        <taxon>Plectoidea</taxon>
        <taxon>Plectidae</taxon>
        <taxon>Plectus</taxon>
    </lineage>
</organism>
<sequence>MPSTVIFLELASFENASVSDGGDNRTVMTAAVGRRRYSPMATILLALVLAVCACSPVDALRCYCTTSKGAAECENNVCEFAVDSSEESDARPACAALNHSISGIHYACVRSKTEADETTCKVGPTGNGGTVTACWCRDVDFCNRNLFDRTLMDTDSSSDDFSTHFSSVERSGHASVEQRVHSSAERPDHSSTERSGHSSVDHHAHSPVEQHEDTSVERHGPSSVEHHGHSSVEQHGLPVDATDIEITAAKMDDIDNI</sequence>
<evidence type="ECO:0000313" key="3">
    <source>
        <dbReference type="WBParaSite" id="PSAMB.scaffold15551size1545.g36574.t1"/>
    </source>
</evidence>
<dbReference type="Proteomes" id="UP000887566">
    <property type="component" value="Unplaced"/>
</dbReference>
<feature type="compositionally biased region" description="Low complexity" evidence="1">
    <location>
        <begin position="153"/>
        <end position="166"/>
    </location>
</feature>
<feature type="compositionally biased region" description="Basic and acidic residues" evidence="1">
    <location>
        <begin position="170"/>
        <end position="232"/>
    </location>
</feature>
<evidence type="ECO:0000313" key="2">
    <source>
        <dbReference type="Proteomes" id="UP000887566"/>
    </source>
</evidence>
<accession>A0A914V602</accession>
<evidence type="ECO:0000256" key="1">
    <source>
        <dbReference type="SAM" id="MobiDB-lite"/>
    </source>
</evidence>
<protein>
    <submittedName>
        <fullName evidence="3">Uncharacterized protein</fullName>
    </submittedName>
</protein>
<dbReference type="AlphaFoldDB" id="A0A914V602"/>
<proteinExistence type="predicted"/>